<evidence type="ECO:0000313" key="1">
    <source>
        <dbReference type="EMBL" id="KAG6384915.1"/>
    </source>
</evidence>
<dbReference type="PANTHER" id="PTHR34283">
    <property type="entry name" value="PROTEIN RESPONSE TO LOW SULFUR 1"/>
    <property type="match status" value="1"/>
</dbReference>
<dbReference type="PANTHER" id="PTHR34283:SF1">
    <property type="entry name" value="PROTEIN RESPONSE TO LOW SULFUR 1"/>
    <property type="match status" value="1"/>
</dbReference>
<keyword evidence="2" id="KW-1185">Reference proteome</keyword>
<comment type="caution">
    <text evidence="1">The sequence shown here is derived from an EMBL/GenBank/DDBJ whole genome shotgun (WGS) entry which is preliminary data.</text>
</comment>
<dbReference type="GO" id="GO:0098869">
    <property type="term" value="P:cellular oxidant detoxification"/>
    <property type="evidence" value="ECO:0007669"/>
    <property type="project" value="InterPro"/>
</dbReference>
<proteinExistence type="predicted"/>
<evidence type="ECO:0000313" key="2">
    <source>
        <dbReference type="Proteomes" id="UP000298416"/>
    </source>
</evidence>
<dbReference type="InterPro" id="IPR039282">
    <property type="entry name" value="LSU"/>
</dbReference>
<gene>
    <name evidence="1" type="ORF">SASPL_153738</name>
</gene>
<protein>
    <submittedName>
        <fullName evidence="1">Uncharacterized protein</fullName>
    </submittedName>
</protein>
<name>A0A8X8VYV2_SALSN</name>
<dbReference type="AlphaFoldDB" id="A0A8X8VYV2"/>
<reference evidence="1" key="1">
    <citation type="submission" date="2018-01" db="EMBL/GenBank/DDBJ databases">
        <authorList>
            <person name="Mao J.F."/>
        </authorList>
    </citation>
    <scope>NUCLEOTIDE SEQUENCE</scope>
    <source>
        <strain evidence="1">Huo1</strain>
        <tissue evidence="1">Leaf</tissue>
    </source>
</reference>
<accession>A0A8X8VYV2</accession>
<reference evidence="1" key="2">
    <citation type="submission" date="2020-08" db="EMBL/GenBank/DDBJ databases">
        <title>Plant Genome Project.</title>
        <authorList>
            <person name="Zhang R.-G."/>
        </authorList>
    </citation>
    <scope>NUCLEOTIDE SEQUENCE</scope>
    <source>
        <strain evidence="1">Huo1</strain>
        <tissue evidence="1">Leaf</tissue>
    </source>
</reference>
<dbReference type="EMBL" id="PNBA02000022">
    <property type="protein sequence ID" value="KAG6384915.1"/>
    <property type="molecule type" value="Genomic_DNA"/>
</dbReference>
<dbReference type="Proteomes" id="UP000298416">
    <property type="component" value="Unassembled WGS sequence"/>
</dbReference>
<sequence length="107" mass="12268">MPISGSHCDASEALRWRNVELERKLRSILEGEESMEEELRMTWQHIRLVEERLCSELDELEAEAVDNAMESRAQITLLLMEKLSASNELLQSLSLNNLSHSITSLTQ</sequence>
<organism evidence="1">
    <name type="scientific">Salvia splendens</name>
    <name type="common">Scarlet sage</name>
    <dbReference type="NCBI Taxonomy" id="180675"/>
    <lineage>
        <taxon>Eukaryota</taxon>
        <taxon>Viridiplantae</taxon>
        <taxon>Streptophyta</taxon>
        <taxon>Embryophyta</taxon>
        <taxon>Tracheophyta</taxon>
        <taxon>Spermatophyta</taxon>
        <taxon>Magnoliopsida</taxon>
        <taxon>eudicotyledons</taxon>
        <taxon>Gunneridae</taxon>
        <taxon>Pentapetalae</taxon>
        <taxon>asterids</taxon>
        <taxon>lamiids</taxon>
        <taxon>Lamiales</taxon>
        <taxon>Lamiaceae</taxon>
        <taxon>Nepetoideae</taxon>
        <taxon>Mentheae</taxon>
        <taxon>Salviinae</taxon>
        <taxon>Salvia</taxon>
        <taxon>Salvia subgen. Calosphace</taxon>
        <taxon>core Calosphace</taxon>
    </lineage>
</organism>